<dbReference type="PANTHER" id="PTHR12834:SF12">
    <property type="entry name" value="SIGNAL RECOGNITION PARTICLE 9 KDA PROTEIN"/>
    <property type="match status" value="1"/>
</dbReference>
<dbReference type="InterPro" id="IPR039432">
    <property type="entry name" value="SRP9_dom"/>
</dbReference>
<proteinExistence type="predicted"/>
<evidence type="ECO:0000313" key="3">
    <source>
        <dbReference type="EMBL" id="KAJ4159237.1"/>
    </source>
</evidence>
<dbReference type="GO" id="GO:0006614">
    <property type="term" value="P:SRP-dependent cotranslational protein targeting to membrane"/>
    <property type="evidence" value="ECO:0007669"/>
    <property type="project" value="InterPro"/>
</dbReference>
<dbReference type="PANTHER" id="PTHR12834">
    <property type="entry name" value="SIGNAL RECOGNITION PARTICLE 9 KDA PROTEIN"/>
    <property type="match status" value="1"/>
</dbReference>
<evidence type="ECO:0000256" key="1">
    <source>
        <dbReference type="SAM" id="MobiDB-lite"/>
    </source>
</evidence>
<gene>
    <name evidence="3" type="ORF">LMH87_008145</name>
</gene>
<feature type="compositionally biased region" description="Low complexity" evidence="1">
    <location>
        <begin position="120"/>
        <end position="131"/>
    </location>
</feature>
<comment type="caution">
    <text evidence="3">The sequence shown here is derived from an EMBL/GenBank/DDBJ whole genome shotgun (WGS) entry which is preliminary data.</text>
</comment>
<feature type="compositionally biased region" description="Acidic residues" evidence="1">
    <location>
        <begin position="103"/>
        <end position="117"/>
    </location>
</feature>
<dbReference type="EMBL" id="JAJHUN010000005">
    <property type="protein sequence ID" value="KAJ4159237.1"/>
    <property type="molecule type" value="Genomic_DNA"/>
</dbReference>
<evidence type="ECO:0000259" key="2">
    <source>
        <dbReference type="Pfam" id="PF05486"/>
    </source>
</evidence>
<keyword evidence="4" id="KW-1185">Reference proteome</keyword>
<protein>
    <recommendedName>
        <fullName evidence="2">SRP9 domain-containing protein</fullName>
    </recommendedName>
</protein>
<evidence type="ECO:0000313" key="4">
    <source>
        <dbReference type="Proteomes" id="UP001144673"/>
    </source>
</evidence>
<feature type="region of interest" description="Disordered" evidence="1">
    <location>
        <begin position="97"/>
        <end position="151"/>
    </location>
</feature>
<dbReference type="GeneID" id="80895304"/>
<reference evidence="3" key="1">
    <citation type="journal article" date="2023" name="Access Microbiol">
        <title>De-novo genome assembly for Akanthomyces muscarius, a biocontrol agent of insect agricultural pests.</title>
        <authorList>
            <person name="Erdos Z."/>
            <person name="Studholme D.J."/>
            <person name="Raymond B."/>
            <person name="Sharma M."/>
        </authorList>
    </citation>
    <scope>NUCLEOTIDE SEQUENCE</scope>
    <source>
        <strain evidence="3">Ve6</strain>
    </source>
</reference>
<accession>A0A9W8QKK1</accession>
<name>A0A9W8QKK1_AKAMU</name>
<dbReference type="InterPro" id="IPR039914">
    <property type="entry name" value="SRP9-like"/>
</dbReference>
<dbReference type="RefSeq" id="XP_056057236.1">
    <property type="nucleotide sequence ID" value="XM_056195001.1"/>
</dbReference>
<dbReference type="Pfam" id="PF05486">
    <property type="entry name" value="SRP9-21"/>
    <property type="match status" value="1"/>
</dbReference>
<feature type="domain" description="SRP9" evidence="2">
    <location>
        <begin position="4"/>
        <end position="96"/>
    </location>
</feature>
<dbReference type="KEGG" id="amus:LMH87_008145"/>
<organism evidence="3 4">
    <name type="scientific">Akanthomyces muscarius</name>
    <name type="common">Entomopathogenic fungus</name>
    <name type="synonym">Lecanicillium muscarium</name>
    <dbReference type="NCBI Taxonomy" id="2231603"/>
    <lineage>
        <taxon>Eukaryota</taxon>
        <taxon>Fungi</taxon>
        <taxon>Dikarya</taxon>
        <taxon>Ascomycota</taxon>
        <taxon>Pezizomycotina</taxon>
        <taxon>Sordariomycetes</taxon>
        <taxon>Hypocreomycetidae</taxon>
        <taxon>Hypocreales</taxon>
        <taxon>Cordycipitaceae</taxon>
        <taxon>Akanthomyces</taxon>
    </lineage>
</organism>
<dbReference type="Proteomes" id="UP001144673">
    <property type="component" value="Unassembled WGS sequence"/>
</dbReference>
<dbReference type="GO" id="GO:0005786">
    <property type="term" value="C:signal recognition particle, endoplasmic reticulum targeting"/>
    <property type="evidence" value="ECO:0007669"/>
    <property type="project" value="TreeGrafter"/>
</dbReference>
<sequence>MSYFKTGQEWLEQSTLLIQASPTTTKITTRYSIKAVKRRKAAAADAAAAPEKPPRAVLVLKTFDPVSGVTLKYRTTKAAEVSRLMGAAMGQLGRSMAALPEVAPEEAMPDAAADEDEQPKSVPQVQTQTTSAPPPATGGGGGGKKKKKGKK</sequence>
<dbReference type="AlphaFoldDB" id="A0A9W8QKK1"/>